<evidence type="ECO:0000256" key="1">
    <source>
        <dbReference type="SAM" id="SignalP"/>
    </source>
</evidence>
<protein>
    <recommendedName>
        <fullName evidence="4">T9SS C-terminal target domain-containing protein</fullName>
    </recommendedName>
</protein>
<comment type="caution">
    <text evidence="2">The sequence shown here is derived from an EMBL/GenBank/DDBJ whole genome shotgun (WGS) entry which is preliminary data.</text>
</comment>
<name>A0A5C4SRB9_9FLAO</name>
<keyword evidence="1" id="KW-0732">Signal</keyword>
<evidence type="ECO:0008006" key="4">
    <source>
        <dbReference type="Google" id="ProtNLM"/>
    </source>
</evidence>
<dbReference type="AlphaFoldDB" id="A0A5C4SRB9"/>
<feature type="chain" id="PRO_5022905007" description="T9SS C-terminal target domain-containing protein" evidence="1">
    <location>
        <begin position="21"/>
        <end position="441"/>
    </location>
</feature>
<organism evidence="2 3">
    <name type="scientific">Allotamlana fucoidanivorans</name>
    <dbReference type="NCBI Taxonomy" id="2583814"/>
    <lineage>
        <taxon>Bacteria</taxon>
        <taxon>Pseudomonadati</taxon>
        <taxon>Bacteroidota</taxon>
        <taxon>Flavobacteriia</taxon>
        <taxon>Flavobacteriales</taxon>
        <taxon>Flavobacteriaceae</taxon>
        <taxon>Allotamlana</taxon>
    </lineage>
</organism>
<evidence type="ECO:0000313" key="3">
    <source>
        <dbReference type="Proteomes" id="UP000308713"/>
    </source>
</evidence>
<feature type="signal peptide" evidence="1">
    <location>
        <begin position="1"/>
        <end position="20"/>
    </location>
</feature>
<dbReference type="PANTHER" id="PTHR41339:SF1">
    <property type="entry name" value="SECRETED PROTEIN"/>
    <property type="match status" value="1"/>
</dbReference>
<dbReference type="Proteomes" id="UP000308713">
    <property type="component" value="Unassembled WGS sequence"/>
</dbReference>
<keyword evidence="3" id="KW-1185">Reference proteome</keyword>
<accession>A0A5C4SRB9</accession>
<dbReference type="OrthoDB" id="1521716at2"/>
<sequence length="441" mass="48836">MKNFAQIVFIFLFAFSNTFAQQEKGIIGVNNWLNNWTEFKPNTQDYGEPTQILTGKIALDKKLIKRHVYLLVGDVFVTNNAVLTIEPGTVILADYKSKASLTITKGSGIIAAGTETDPIVFTSNKTVKRAGDWGGIIILGDAATNKFGNGSVASFYSQLNPADYIYTNYGGEDVNSNSGLLQYVRIEYAGNRIKNSEYFNGLLLAGVGKETVLEHIMVSYSAGNSFEIWGGNLRLNQVVSYKSNNNDFKINYGAQCELANSLAIRSPYISSSAGPKCLMVSSYNKKEEIDFTKKLTAVSAKNLTLLNSSESLKEDIKMGLVNEAVFVGESASLDMNKSVISGFNPAVIFDSKIVINQHNLERIKFTDMYFNNCNGNIFVENNSNNEDLENWYGNHAFFNVYSKGPDAETFIDVASSKRPDYRLRINKIIASNEVDSDLRDN</sequence>
<gene>
    <name evidence="2" type="ORF">FGF67_01840</name>
</gene>
<dbReference type="EMBL" id="VDCS01000002">
    <property type="protein sequence ID" value="TNJ46389.1"/>
    <property type="molecule type" value="Genomic_DNA"/>
</dbReference>
<proteinExistence type="predicted"/>
<evidence type="ECO:0000313" key="2">
    <source>
        <dbReference type="EMBL" id="TNJ46389.1"/>
    </source>
</evidence>
<dbReference type="RefSeq" id="WP_139694760.1">
    <property type="nucleotide sequence ID" value="NZ_CP074074.1"/>
</dbReference>
<dbReference type="PANTHER" id="PTHR41339">
    <property type="entry name" value="LIPL48"/>
    <property type="match status" value="1"/>
</dbReference>
<reference evidence="2 3" key="1">
    <citation type="submission" date="2019-05" db="EMBL/GenBank/DDBJ databases">
        <title>Tamlana fucoidanivorans sp. nov., isolated from the surface of algae collected from Fujian province in China.</title>
        <authorList>
            <person name="Li J."/>
        </authorList>
    </citation>
    <scope>NUCLEOTIDE SEQUENCE [LARGE SCALE GENOMIC DNA]</scope>
    <source>
        <strain evidence="2 3">CW2-9</strain>
    </source>
</reference>